<accession>A0A7S3ACJ3</accession>
<feature type="domain" description="S5 DRBM" evidence="2">
    <location>
        <begin position="242"/>
        <end position="305"/>
    </location>
</feature>
<dbReference type="GO" id="GO:0006412">
    <property type="term" value="P:translation"/>
    <property type="evidence" value="ECO:0007669"/>
    <property type="project" value="InterPro"/>
</dbReference>
<dbReference type="EMBL" id="HBHW01044126">
    <property type="protein sequence ID" value="CAE0066192.1"/>
    <property type="molecule type" value="Transcribed_RNA"/>
</dbReference>
<dbReference type="InterPro" id="IPR000851">
    <property type="entry name" value="Ribosomal_uS5"/>
</dbReference>
<evidence type="ECO:0000313" key="7">
    <source>
        <dbReference type="EMBL" id="CAE0066195.1"/>
    </source>
</evidence>
<dbReference type="PANTHER" id="PTHR48277">
    <property type="entry name" value="MITOCHONDRIAL RIBOSOMAL PROTEIN S5"/>
    <property type="match status" value="1"/>
</dbReference>
<gene>
    <name evidence="3" type="ORF">RMAR00112_LOCUS34255</name>
    <name evidence="4" type="ORF">RMAR00112_LOCUS34263</name>
    <name evidence="5" type="ORF">RMAR00112_LOCUS34264</name>
    <name evidence="6" type="ORF">RMAR00112_LOCUS34265</name>
    <name evidence="7" type="ORF">RMAR00112_LOCUS34267</name>
</gene>
<dbReference type="PROSITE" id="PS50881">
    <property type="entry name" value="S5_DSRBD"/>
    <property type="match status" value="1"/>
</dbReference>
<evidence type="ECO:0000313" key="4">
    <source>
        <dbReference type="EMBL" id="CAE0066191.1"/>
    </source>
</evidence>
<evidence type="ECO:0000313" key="6">
    <source>
        <dbReference type="EMBL" id="CAE0066193.1"/>
    </source>
</evidence>
<reference evidence="5" key="1">
    <citation type="submission" date="2021-01" db="EMBL/GenBank/DDBJ databases">
        <authorList>
            <person name="Corre E."/>
            <person name="Pelletier E."/>
            <person name="Niang G."/>
            <person name="Scheremetjew M."/>
            <person name="Finn R."/>
            <person name="Kale V."/>
            <person name="Holt S."/>
            <person name="Cochrane G."/>
            <person name="Meng A."/>
            <person name="Brown T."/>
            <person name="Cohen L."/>
        </authorList>
    </citation>
    <scope>NUCLEOTIDE SEQUENCE</scope>
    <source>
        <strain evidence="5">CCMP 769</strain>
    </source>
</reference>
<sequence>MNIVRVLSRSPGLREGTERVWCRWMSESVGAASPKLQLEELRVLPMYAHERFRKESRGGPFRMLNGKSGGVDMDWAFKDLHRLGHLEAALSEHVEFLRSEGDEKLDELRYARIQMCLAKTRKRLSQFCGKLNITTEDLLNPNLNPVDVPRSVMNWEQQMEIYDIQDELREYLFQMDKLEPQESCISAAYKFLAKLPDQMDEKKVIDGRDIGVEKYDIDEDELARNEKELRESVDTRFMIKGFHTALLELKKTAHSLASGRVRTFSAVVAVGNLNGTGGVGHGNATSAGEACQRATRDALKRLVYVERYQDRTLHYALSNHGAPKFEVWPLQAGLGLRCWRGFIPMLALLGFKDVGGKIRPCQSNLKTLRGCRVLLRMLAAMKSPKQIAEDRGLKVTEISDWHSKALAEADELRAIRQLDSKLHGTPEAPPEITMR</sequence>
<dbReference type="InterPro" id="IPR014721">
    <property type="entry name" value="Ribsml_uS5_D2-typ_fold_subgr"/>
</dbReference>
<dbReference type="InterPro" id="IPR013810">
    <property type="entry name" value="Ribosomal_uS5_N"/>
</dbReference>
<keyword evidence="1" id="KW-0687">Ribonucleoprotein</keyword>
<protein>
    <recommendedName>
        <fullName evidence="2">S5 DRBM domain-containing protein</fullName>
    </recommendedName>
</protein>
<dbReference type="EMBL" id="HBHW01044117">
    <property type="protein sequence ID" value="CAE0066183.1"/>
    <property type="molecule type" value="Transcribed_RNA"/>
</dbReference>
<dbReference type="EMBL" id="HBHW01044129">
    <property type="protein sequence ID" value="CAE0066195.1"/>
    <property type="molecule type" value="Transcribed_RNA"/>
</dbReference>
<dbReference type="Gene3D" id="3.30.160.20">
    <property type="match status" value="1"/>
</dbReference>
<organism evidence="5">
    <name type="scientific">Rhodosorus marinus</name>
    <dbReference type="NCBI Taxonomy" id="101924"/>
    <lineage>
        <taxon>Eukaryota</taxon>
        <taxon>Rhodophyta</taxon>
        <taxon>Stylonematophyceae</taxon>
        <taxon>Stylonematales</taxon>
        <taxon>Stylonemataceae</taxon>
        <taxon>Rhodosorus</taxon>
    </lineage>
</organism>
<dbReference type="PANTHER" id="PTHR48277:SF1">
    <property type="entry name" value="MITOCHONDRIAL RIBOSOMAL PROTEIN S5"/>
    <property type="match status" value="1"/>
</dbReference>
<dbReference type="Pfam" id="PF00333">
    <property type="entry name" value="Ribosomal_S5"/>
    <property type="match status" value="1"/>
</dbReference>
<dbReference type="AlphaFoldDB" id="A0A7S3ACJ3"/>
<evidence type="ECO:0000259" key="2">
    <source>
        <dbReference type="PROSITE" id="PS50881"/>
    </source>
</evidence>
<proteinExistence type="predicted"/>
<evidence type="ECO:0000256" key="1">
    <source>
        <dbReference type="PROSITE-ProRule" id="PRU00268"/>
    </source>
</evidence>
<dbReference type="GO" id="GO:0003735">
    <property type="term" value="F:structural constituent of ribosome"/>
    <property type="evidence" value="ECO:0007669"/>
    <property type="project" value="UniProtKB-UniRule"/>
</dbReference>
<evidence type="ECO:0000313" key="5">
    <source>
        <dbReference type="EMBL" id="CAE0066192.1"/>
    </source>
</evidence>
<name>A0A7S3ACJ3_9RHOD</name>
<evidence type="ECO:0000313" key="3">
    <source>
        <dbReference type="EMBL" id="CAE0066183.1"/>
    </source>
</evidence>
<dbReference type="GO" id="GO:0005840">
    <property type="term" value="C:ribosome"/>
    <property type="evidence" value="ECO:0007669"/>
    <property type="project" value="UniProtKB-KW"/>
</dbReference>
<keyword evidence="1" id="KW-0689">Ribosomal protein</keyword>
<dbReference type="GO" id="GO:0003723">
    <property type="term" value="F:RNA binding"/>
    <property type="evidence" value="ECO:0007669"/>
    <property type="project" value="InterPro"/>
</dbReference>
<dbReference type="EMBL" id="HBHW01044127">
    <property type="protein sequence ID" value="CAE0066193.1"/>
    <property type="molecule type" value="Transcribed_RNA"/>
</dbReference>
<dbReference type="EMBL" id="HBHW01044125">
    <property type="protein sequence ID" value="CAE0066191.1"/>
    <property type="molecule type" value="Transcribed_RNA"/>
</dbReference>
<dbReference type="Gene3D" id="3.30.230.10">
    <property type="match status" value="1"/>
</dbReference>
<dbReference type="GO" id="GO:1990904">
    <property type="term" value="C:ribonucleoprotein complex"/>
    <property type="evidence" value="ECO:0007669"/>
    <property type="project" value="UniProtKB-UniRule"/>
</dbReference>
<dbReference type="SUPFAM" id="SSF54768">
    <property type="entry name" value="dsRNA-binding domain-like"/>
    <property type="match status" value="1"/>
</dbReference>